<reference evidence="1" key="1">
    <citation type="submission" date="2020-01" db="EMBL/GenBank/DDBJ databases">
        <authorList>
            <person name="Mishra B."/>
        </authorList>
    </citation>
    <scope>NUCLEOTIDE SEQUENCE [LARGE SCALE GENOMIC DNA]</scope>
</reference>
<gene>
    <name evidence="1" type="ORF">MERR_LOCUS17199</name>
</gene>
<accession>A0A6D2II96</accession>
<evidence type="ECO:0000313" key="2">
    <source>
        <dbReference type="Proteomes" id="UP000467841"/>
    </source>
</evidence>
<organism evidence="1 2">
    <name type="scientific">Microthlaspi erraticum</name>
    <dbReference type="NCBI Taxonomy" id="1685480"/>
    <lineage>
        <taxon>Eukaryota</taxon>
        <taxon>Viridiplantae</taxon>
        <taxon>Streptophyta</taxon>
        <taxon>Embryophyta</taxon>
        <taxon>Tracheophyta</taxon>
        <taxon>Spermatophyta</taxon>
        <taxon>Magnoliopsida</taxon>
        <taxon>eudicotyledons</taxon>
        <taxon>Gunneridae</taxon>
        <taxon>Pentapetalae</taxon>
        <taxon>rosids</taxon>
        <taxon>malvids</taxon>
        <taxon>Brassicales</taxon>
        <taxon>Brassicaceae</taxon>
        <taxon>Coluteocarpeae</taxon>
        <taxon>Microthlaspi</taxon>
    </lineage>
</organism>
<sequence length="126" mass="14343">MRFVERSGRTGDDAFLVGRCGRAWYTDRGKREGRTRDKASRFTQRGRAQHIVVGLEWVDHGRMLSRSVCALGRALGGINVVFCAGRSWEDSSSVGRCVRSWALLRGFRRLDQSSLNRSLLRFYSSK</sequence>
<comment type="caution">
    <text evidence="1">The sequence shown here is derived from an EMBL/GenBank/DDBJ whole genome shotgun (WGS) entry which is preliminary data.</text>
</comment>
<proteinExistence type="predicted"/>
<dbReference type="Proteomes" id="UP000467841">
    <property type="component" value="Unassembled WGS sequence"/>
</dbReference>
<keyword evidence="2" id="KW-1185">Reference proteome</keyword>
<dbReference type="EMBL" id="CACVBM020001088">
    <property type="protein sequence ID" value="CAA7029964.1"/>
    <property type="molecule type" value="Genomic_DNA"/>
</dbReference>
<evidence type="ECO:0000313" key="1">
    <source>
        <dbReference type="EMBL" id="CAA7029964.1"/>
    </source>
</evidence>
<name>A0A6D2II96_9BRAS</name>
<dbReference type="AlphaFoldDB" id="A0A6D2II96"/>
<protein>
    <submittedName>
        <fullName evidence="1">Uncharacterized protein</fullName>
    </submittedName>
</protein>